<evidence type="ECO:0000256" key="5">
    <source>
        <dbReference type="ARBA" id="ARBA00022553"/>
    </source>
</evidence>
<dbReference type="InterPro" id="IPR003661">
    <property type="entry name" value="HisK_dim/P_dom"/>
</dbReference>
<dbReference type="SMART" id="SM00304">
    <property type="entry name" value="HAMP"/>
    <property type="match status" value="1"/>
</dbReference>
<comment type="catalytic activity">
    <reaction evidence="1">
        <text>ATP + protein L-histidine = ADP + protein N-phospho-L-histidine.</text>
        <dbReference type="EC" id="2.7.13.3"/>
    </reaction>
</comment>
<keyword evidence="10" id="KW-0067">ATP-binding</keyword>
<keyword evidence="12" id="KW-0902">Two-component regulatory system</keyword>
<evidence type="ECO:0000256" key="6">
    <source>
        <dbReference type="ARBA" id="ARBA00022679"/>
    </source>
</evidence>
<feature type="transmembrane region" description="Helical" evidence="14">
    <location>
        <begin position="12"/>
        <end position="38"/>
    </location>
</feature>
<dbReference type="SUPFAM" id="SSF55874">
    <property type="entry name" value="ATPase domain of HSP90 chaperone/DNA topoisomerase II/histidine kinase"/>
    <property type="match status" value="1"/>
</dbReference>
<evidence type="ECO:0000256" key="12">
    <source>
        <dbReference type="ARBA" id="ARBA00023012"/>
    </source>
</evidence>
<dbReference type="SMART" id="SM00388">
    <property type="entry name" value="HisKA"/>
    <property type="match status" value="1"/>
</dbReference>
<sequence length="465" mass="52129">MKLFKSIRSRLSLSYLLIIMLTLIITDVALVSVLRAYFLNNVRDTLYSQLSISTDIYERYFADSTLEENVANDEDGFWRQSEGHVQIVGPDGIVLLDSTGNRPQQALSSEDILMALNGQRGTTIFSSGESGESLMAAAMPLVSNGEIVGVLRLITSLRGVQQSMSIIVMYLAIFGIAVVTVTTLISNVIAQRFIRPIDKLTKTAEIMATGNYNVVSVKMHEDEIGKLSDTLNYMANEIRKKEELKNDFISSVSHELRTPLTSIKGWAVTLKDPMTDTELLHQGLDIISNESDRLKYMVDELLDFSKFVSGKIELEKDWVDIEELFLFLKHNIDDRAKREKKNFVVEITEDMGTCFVDPNRLKQVFINLIDNSFKFTKEGGHITLRMDHRKNYIDFIVEDDGSGISEADISKVKEKFYKGKTSNSTNGIGLSICDEIALLHGGELIIESQLNEGTKVTLRLPNGGK</sequence>
<dbReference type="Gene3D" id="3.30.450.20">
    <property type="entry name" value="PAS domain"/>
    <property type="match status" value="1"/>
</dbReference>
<dbReference type="RefSeq" id="WP_051651602.1">
    <property type="nucleotide sequence ID" value="NZ_FNDZ01000005.1"/>
</dbReference>
<dbReference type="EC" id="2.7.13.3" evidence="3"/>
<dbReference type="InterPro" id="IPR036097">
    <property type="entry name" value="HisK_dim/P_sf"/>
</dbReference>
<dbReference type="InterPro" id="IPR003660">
    <property type="entry name" value="HAMP_dom"/>
</dbReference>
<evidence type="ECO:0000256" key="8">
    <source>
        <dbReference type="ARBA" id="ARBA00022741"/>
    </source>
</evidence>
<dbReference type="Gene3D" id="1.10.287.130">
    <property type="match status" value="1"/>
</dbReference>
<reference evidence="17" key="1">
    <citation type="submission" date="2016-10" db="EMBL/GenBank/DDBJ databases">
        <authorList>
            <person name="de Groot N.N."/>
        </authorList>
    </citation>
    <scope>NUCLEOTIDE SEQUENCE [LARGE SCALE GENOMIC DNA]</scope>
    <source>
        <strain evidence="17">CGMCC 1.5058</strain>
    </source>
</reference>
<dbReference type="GO" id="GO:0005886">
    <property type="term" value="C:plasma membrane"/>
    <property type="evidence" value="ECO:0007669"/>
    <property type="project" value="UniProtKB-SubCell"/>
</dbReference>
<gene>
    <name evidence="17" type="ORF">SAMN05421804_105206</name>
</gene>
<evidence type="ECO:0000259" key="16">
    <source>
        <dbReference type="PROSITE" id="PS50885"/>
    </source>
</evidence>
<evidence type="ECO:0000259" key="15">
    <source>
        <dbReference type="PROSITE" id="PS50109"/>
    </source>
</evidence>
<keyword evidence="9 17" id="KW-0418">Kinase</keyword>
<evidence type="ECO:0000256" key="1">
    <source>
        <dbReference type="ARBA" id="ARBA00000085"/>
    </source>
</evidence>
<dbReference type="InterPro" id="IPR003594">
    <property type="entry name" value="HATPase_dom"/>
</dbReference>
<keyword evidence="5" id="KW-0597">Phosphoprotein</keyword>
<dbReference type="Gene3D" id="3.30.565.10">
    <property type="entry name" value="Histidine kinase-like ATPase, C-terminal domain"/>
    <property type="match status" value="1"/>
</dbReference>
<dbReference type="CDD" id="cd00082">
    <property type="entry name" value="HisKA"/>
    <property type="match status" value="1"/>
</dbReference>
<keyword evidence="11 14" id="KW-1133">Transmembrane helix</keyword>
<dbReference type="SUPFAM" id="SSF47384">
    <property type="entry name" value="Homodimeric domain of signal transducing histidine kinase"/>
    <property type="match status" value="1"/>
</dbReference>
<evidence type="ECO:0000256" key="13">
    <source>
        <dbReference type="ARBA" id="ARBA00023136"/>
    </source>
</evidence>
<dbReference type="PRINTS" id="PR00344">
    <property type="entry name" value="BCTRLSENSOR"/>
</dbReference>
<dbReference type="SUPFAM" id="SSF103190">
    <property type="entry name" value="Sensory domain-like"/>
    <property type="match status" value="1"/>
</dbReference>
<feature type="domain" description="HAMP" evidence="16">
    <location>
        <begin position="191"/>
        <end position="243"/>
    </location>
</feature>
<dbReference type="Pfam" id="PF00512">
    <property type="entry name" value="HisKA"/>
    <property type="match status" value="1"/>
</dbReference>
<evidence type="ECO:0000256" key="7">
    <source>
        <dbReference type="ARBA" id="ARBA00022692"/>
    </source>
</evidence>
<dbReference type="SMART" id="SM00387">
    <property type="entry name" value="HATPase_c"/>
    <property type="match status" value="1"/>
</dbReference>
<dbReference type="AlphaFoldDB" id="A0A1G8PVN8"/>
<feature type="domain" description="Histidine kinase" evidence="15">
    <location>
        <begin position="251"/>
        <end position="464"/>
    </location>
</feature>
<keyword evidence="6" id="KW-0808">Transferase</keyword>
<keyword evidence="7 14" id="KW-0812">Transmembrane</keyword>
<dbReference type="InterPro" id="IPR036890">
    <property type="entry name" value="HATPase_C_sf"/>
</dbReference>
<dbReference type="Proteomes" id="UP000183255">
    <property type="component" value="Unassembled WGS sequence"/>
</dbReference>
<name>A0A1G8PVN8_9CLOT</name>
<dbReference type="CDD" id="cd06225">
    <property type="entry name" value="HAMP"/>
    <property type="match status" value="1"/>
</dbReference>
<dbReference type="GO" id="GO:0000155">
    <property type="term" value="F:phosphorelay sensor kinase activity"/>
    <property type="evidence" value="ECO:0007669"/>
    <property type="project" value="InterPro"/>
</dbReference>
<protein>
    <recommendedName>
        <fullName evidence="3">histidine kinase</fullName>
        <ecNumber evidence="3">2.7.13.3</ecNumber>
    </recommendedName>
</protein>
<dbReference type="SUPFAM" id="SSF158472">
    <property type="entry name" value="HAMP domain-like"/>
    <property type="match status" value="1"/>
</dbReference>
<evidence type="ECO:0000256" key="14">
    <source>
        <dbReference type="SAM" id="Phobius"/>
    </source>
</evidence>
<dbReference type="Gene3D" id="1.10.8.500">
    <property type="entry name" value="HAMP domain in histidine kinase"/>
    <property type="match status" value="1"/>
</dbReference>
<dbReference type="PROSITE" id="PS50109">
    <property type="entry name" value="HIS_KIN"/>
    <property type="match status" value="1"/>
</dbReference>
<evidence type="ECO:0000313" key="17">
    <source>
        <dbReference type="EMBL" id="SDI95900.1"/>
    </source>
</evidence>
<dbReference type="InterPro" id="IPR004358">
    <property type="entry name" value="Sig_transdc_His_kin-like_C"/>
</dbReference>
<dbReference type="InterPro" id="IPR029151">
    <property type="entry name" value="Sensor-like_sf"/>
</dbReference>
<evidence type="ECO:0000256" key="11">
    <source>
        <dbReference type="ARBA" id="ARBA00022989"/>
    </source>
</evidence>
<dbReference type="Pfam" id="PF00672">
    <property type="entry name" value="HAMP"/>
    <property type="match status" value="1"/>
</dbReference>
<evidence type="ECO:0000256" key="9">
    <source>
        <dbReference type="ARBA" id="ARBA00022777"/>
    </source>
</evidence>
<dbReference type="PANTHER" id="PTHR45528:SF1">
    <property type="entry name" value="SENSOR HISTIDINE KINASE CPXA"/>
    <property type="match status" value="1"/>
</dbReference>
<keyword evidence="4" id="KW-1003">Cell membrane</keyword>
<keyword evidence="13 14" id="KW-0472">Membrane</keyword>
<proteinExistence type="predicted"/>
<accession>A0A1G8PVN8</accession>
<comment type="subcellular location">
    <subcellularLocation>
        <location evidence="2">Cell membrane</location>
        <topology evidence="2">Multi-pass membrane protein</topology>
    </subcellularLocation>
</comment>
<dbReference type="Pfam" id="PF02518">
    <property type="entry name" value="HATPase_c"/>
    <property type="match status" value="1"/>
</dbReference>
<feature type="transmembrane region" description="Helical" evidence="14">
    <location>
        <begin position="166"/>
        <end position="190"/>
    </location>
</feature>
<evidence type="ECO:0000256" key="2">
    <source>
        <dbReference type="ARBA" id="ARBA00004651"/>
    </source>
</evidence>
<dbReference type="PROSITE" id="PS50885">
    <property type="entry name" value="HAMP"/>
    <property type="match status" value="1"/>
</dbReference>
<dbReference type="FunFam" id="1.10.287.130:FF:000001">
    <property type="entry name" value="Two-component sensor histidine kinase"/>
    <property type="match status" value="1"/>
</dbReference>
<keyword evidence="8" id="KW-0547">Nucleotide-binding</keyword>
<evidence type="ECO:0000256" key="3">
    <source>
        <dbReference type="ARBA" id="ARBA00012438"/>
    </source>
</evidence>
<organism evidence="17">
    <name type="scientific">Proteiniclasticum ruminis</name>
    <dbReference type="NCBI Taxonomy" id="398199"/>
    <lineage>
        <taxon>Bacteria</taxon>
        <taxon>Bacillati</taxon>
        <taxon>Bacillota</taxon>
        <taxon>Clostridia</taxon>
        <taxon>Eubacteriales</taxon>
        <taxon>Clostridiaceae</taxon>
        <taxon>Proteiniclasticum</taxon>
    </lineage>
</organism>
<evidence type="ECO:0000256" key="10">
    <source>
        <dbReference type="ARBA" id="ARBA00022840"/>
    </source>
</evidence>
<dbReference type="InterPro" id="IPR050398">
    <property type="entry name" value="HssS/ArlS-like"/>
</dbReference>
<evidence type="ECO:0000256" key="4">
    <source>
        <dbReference type="ARBA" id="ARBA00022475"/>
    </source>
</evidence>
<dbReference type="PANTHER" id="PTHR45528">
    <property type="entry name" value="SENSOR HISTIDINE KINASE CPXA"/>
    <property type="match status" value="1"/>
</dbReference>
<dbReference type="CDD" id="cd00075">
    <property type="entry name" value="HATPase"/>
    <property type="match status" value="1"/>
</dbReference>
<dbReference type="EMBL" id="FNDZ01000005">
    <property type="protein sequence ID" value="SDI95900.1"/>
    <property type="molecule type" value="Genomic_DNA"/>
</dbReference>
<dbReference type="InterPro" id="IPR005467">
    <property type="entry name" value="His_kinase_dom"/>
</dbReference>
<dbReference type="GO" id="GO:0005524">
    <property type="term" value="F:ATP binding"/>
    <property type="evidence" value="ECO:0007669"/>
    <property type="project" value="UniProtKB-KW"/>
</dbReference>